<evidence type="ECO:0000313" key="3">
    <source>
        <dbReference type="EMBL" id="KAG0249304.1"/>
    </source>
</evidence>
<organism evidence="3 4">
    <name type="scientific">Mortierella polycephala</name>
    <dbReference type="NCBI Taxonomy" id="41804"/>
    <lineage>
        <taxon>Eukaryota</taxon>
        <taxon>Fungi</taxon>
        <taxon>Fungi incertae sedis</taxon>
        <taxon>Mucoromycota</taxon>
        <taxon>Mortierellomycotina</taxon>
        <taxon>Mortierellomycetes</taxon>
        <taxon>Mortierellales</taxon>
        <taxon>Mortierellaceae</taxon>
        <taxon>Mortierella</taxon>
    </lineage>
</organism>
<proteinExistence type="predicted"/>
<dbReference type="InterPro" id="IPR004046">
    <property type="entry name" value="GST_C"/>
</dbReference>
<sequence>MTIPNAKHFDHTTPSSELAAAMAKPVSFKLLYWPIGGLAGTAREILAYGDAKWENLPSPTPNTWQEDKLSTPFHCLPVLYINTEDGKEITMSESVVVDHYLAKQFGLLGDNEYEEMMIKSFHCSSATFQSRFSATVSWNQPESKAKSFQQFKATSLPTWIQTHEKHLADNGNNGYYVGNKISLADIHTVCVIEHFSCQPEGDEIMELINKSEALAKVRENVLKEPKIAAWKASAKHQELTEASKAFFKDPLTFFKNEGK</sequence>
<evidence type="ECO:0000259" key="1">
    <source>
        <dbReference type="PROSITE" id="PS50404"/>
    </source>
</evidence>
<dbReference type="InterPro" id="IPR004045">
    <property type="entry name" value="Glutathione_S-Trfase_N"/>
</dbReference>
<dbReference type="GO" id="GO:0006749">
    <property type="term" value="P:glutathione metabolic process"/>
    <property type="evidence" value="ECO:0007669"/>
    <property type="project" value="TreeGrafter"/>
</dbReference>
<dbReference type="SFLD" id="SFLDS00019">
    <property type="entry name" value="Glutathione_Transferase_(cytos"/>
    <property type="match status" value="1"/>
</dbReference>
<protein>
    <recommendedName>
        <fullName evidence="5">Glutathione S-transferase</fullName>
    </recommendedName>
</protein>
<evidence type="ECO:0000313" key="4">
    <source>
        <dbReference type="Proteomes" id="UP000726737"/>
    </source>
</evidence>
<feature type="domain" description="GST C-terminal" evidence="2">
    <location>
        <begin position="111"/>
        <end position="246"/>
    </location>
</feature>
<gene>
    <name evidence="3" type="ORF">BG011_009432</name>
</gene>
<feature type="domain" description="GST N-terminal" evidence="1">
    <location>
        <begin position="26"/>
        <end position="109"/>
    </location>
</feature>
<dbReference type="OrthoDB" id="414243at2759"/>
<dbReference type="InterPro" id="IPR050213">
    <property type="entry name" value="GST_superfamily"/>
</dbReference>
<evidence type="ECO:0000259" key="2">
    <source>
        <dbReference type="PROSITE" id="PS50405"/>
    </source>
</evidence>
<dbReference type="InterPro" id="IPR010987">
    <property type="entry name" value="Glutathione-S-Trfase_C-like"/>
</dbReference>
<dbReference type="InterPro" id="IPR036282">
    <property type="entry name" value="Glutathione-S-Trfase_C_sf"/>
</dbReference>
<dbReference type="SUPFAM" id="SSF52833">
    <property type="entry name" value="Thioredoxin-like"/>
    <property type="match status" value="1"/>
</dbReference>
<evidence type="ECO:0008006" key="5">
    <source>
        <dbReference type="Google" id="ProtNLM"/>
    </source>
</evidence>
<comment type="caution">
    <text evidence="3">The sequence shown here is derived from an EMBL/GenBank/DDBJ whole genome shotgun (WGS) entry which is preliminary data.</text>
</comment>
<name>A0A9P6PN54_9FUNG</name>
<dbReference type="Proteomes" id="UP000726737">
    <property type="component" value="Unassembled WGS sequence"/>
</dbReference>
<dbReference type="PROSITE" id="PS50405">
    <property type="entry name" value="GST_CTER"/>
    <property type="match status" value="1"/>
</dbReference>
<accession>A0A9P6PN54</accession>
<dbReference type="AlphaFoldDB" id="A0A9P6PN54"/>
<dbReference type="InterPro" id="IPR036249">
    <property type="entry name" value="Thioredoxin-like_sf"/>
</dbReference>
<reference evidence="3" key="1">
    <citation type="journal article" date="2020" name="Fungal Divers.">
        <title>Resolving the Mortierellaceae phylogeny through synthesis of multi-gene phylogenetics and phylogenomics.</title>
        <authorList>
            <person name="Vandepol N."/>
            <person name="Liber J."/>
            <person name="Desiro A."/>
            <person name="Na H."/>
            <person name="Kennedy M."/>
            <person name="Barry K."/>
            <person name="Grigoriev I.V."/>
            <person name="Miller A.N."/>
            <person name="O'Donnell K."/>
            <person name="Stajich J.E."/>
            <person name="Bonito G."/>
        </authorList>
    </citation>
    <scope>NUCLEOTIDE SEQUENCE</scope>
    <source>
        <strain evidence="3">KOD948</strain>
    </source>
</reference>
<dbReference type="EMBL" id="JAAAJA010000840">
    <property type="protein sequence ID" value="KAG0249304.1"/>
    <property type="molecule type" value="Genomic_DNA"/>
</dbReference>
<dbReference type="Gene3D" id="1.20.1050.10">
    <property type="match status" value="1"/>
</dbReference>
<dbReference type="Gene3D" id="3.40.30.10">
    <property type="entry name" value="Glutaredoxin"/>
    <property type="match status" value="1"/>
</dbReference>
<dbReference type="SUPFAM" id="SSF47616">
    <property type="entry name" value="GST C-terminal domain-like"/>
    <property type="match status" value="1"/>
</dbReference>
<keyword evidence="4" id="KW-1185">Reference proteome</keyword>
<dbReference type="GO" id="GO:0004364">
    <property type="term" value="F:glutathione transferase activity"/>
    <property type="evidence" value="ECO:0007669"/>
    <property type="project" value="TreeGrafter"/>
</dbReference>
<dbReference type="PROSITE" id="PS50404">
    <property type="entry name" value="GST_NTER"/>
    <property type="match status" value="1"/>
</dbReference>
<dbReference type="InterPro" id="IPR040079">
    <property type="entry name" value="Glutathione_S-Trfase"/>
</dbReference>
<dbReference type="PANTHER" id="PTHR11571">
    <property type="entry name" value="GLUTATHIONE S-TRANSFERASE"/>
    <property type="match status" value="1"/>
</dbReference>
<dbReference type="Pfam" id="PF14497">
    <property type="entry name" value="GST_C_3"/>
    <property type="match status" value="1"/>
</dbReference>
<dbReference type="PANTHER" id="PTHR11571:SF150">
    <property type="entry name" value="GLUTATHIONE S-TRANSFERASE"/>
    <property type="match status" value="1"/>
</dbReference>